<organism evidence="1 2">
    <name type="scientific">Caerostris darwini</name>
    <dbReference type="NCBI Taxonomy" id="1538125"/>
    <lineage>
        <taxon>Eukaryota</taxon>
        <taxon>Metazoa</taxon>
        <taxon>Ecdysozoa</taxon>
        <taxon>Arthropoda</taxon>
        <taxon>Chelicerata</taxon>
        <taxon>Arachnida</taxon>
        <taxon>Araneae</taxon>
        <taxon>Araneomorphae</taxon>
        <taxon>Entelegynae</taxon>
        <taxon>Araneoidea</taxon>
        <taxon>Araneidae</taxon>
        <taxon>Caerostris</taxon>
    </lineage>
</organism>
<sequence>MFPFKEIPSNHPTAPALTAQRLSLLSYASIEANEQICRALHFQNVRLSRELTIASGQNCSSTACPVPLNILHSDTTYCLITIRVSTPVLRPYSPKKEVPFILCILLPPRPLTDPECTACPVPLNILHSDTTYCLITIRVSTPVLRPYSPKKEVPFILCILLPPRPLTDPECTACPVPLNILHSDTTYCLITIRVSTPVLRPYSPKKEVPFILCILLPPRPLTDPEWSVNKRPMHYE</sequence>
<name>A0AAV4QBK7_9ARAC</name>
<proteinExistence type="predicted"/>
<keyword evidence="2" id="KW-1185">Reference proteome</keyword>
<gene>
    <name evidence="1" type="ORF">CDAR_367831</name>
</gene>
<reference evidence="1 2" key="1">
    <citation type="submission" date="2021-06" db="EMBL/GenBank/DDBJ databases">
        <title>Caerostris darwini draft genome.</title>
        <authorList>
            <person name="Kono N."/>
            <person name="Arakawa K."/>
        </authorList>
    </citation>
    <scope>NUCLEOTIDE SEQUENCE [LARGE SCALE GENOMIC DNA]</scope>
</reference>
<evidence type="ECO:0000313" key="1">
    <source>
        <dbReference type="EMBL" id="GIY05486.1"/>
    </source>
</evidence>
<dbReference type="EMBL" id="BPLQ01004089">
    <property type="protein sequence ID" value="GIY05486.1"/>
    <property type="molecule type" value="Genomic_DNA"/>
</dbReference>
<dbReference type="AlphaFoldDB" id="A0AAV4QBK7"/>
<dbReference type="Proteomes" id="UP001054837">
    <property type="component" value="Unassembled WGS sequence"/>
</dbReference>
<evidence type="ECO:0000313" key="2">
    <source>
        <dbReference type="Proteomes" id="UP001054837"/>
    </source>
</evidence>
<accession>A0AAV4QBK7</accession>
<comment type="caution">
    <text evidence="1">The sequence shown here is derived from an EMBL/GenBank/DDBJ whole genome shotgun (WGS) entry which is preliminary data.</text>
</comment>
<protein>
    <submittedName>
        <fullName evidence="1">Uncharacterized protein</fullName>
    </submittedName>
</protein>